<feature type="active site" description="Proton donor" evidence="6">
    <location>
        <position position="12"/>
    </location>
</feature>
<dbReference type="PANTHER" id="PTHR19288">
    <property type="entry name" value="4-NITROPHENYLPHOSPHATASE-RELATED"/>
    <property type="match status" value="1"/>
</dbReference>
<evidence type="ECO:0000256" key="3">
    <source>
        <dbReference type="ARBA" id="ARBA00022801"/>
    </source>
</evidence>
<name>A0A0M0KHG0_ALKHA</name>
<accession>A0A0M0KHG0</accession>
<feature type="active site" description="Nucleophile" evidence="6">
    <location>
        <position position="10"/>
    </location>
</feature>
<dbReference type="SFLD" id="SFLDG01139">
    <property type="entry name" value="C2.A:_Pyridoxal_Phosphate_Phos"/>
    <property type="match status" value="1"/>
</dbReference>
<reference evidence="9" key="1">
    <citation type="submission" date="2015-08" db="EMBL/GenBank/DDBJ databases">
        <title>Complete DNA Sequence of Pseudomonas syringae pv. actinidiae, the Causal Agent of Kiwifruit Canker Disease.</title>
        <authorList>
            <person name="Rikkerink E.H.A."/>
            <person name="Fineran P.C."/>
        </authorList>
    </citation>
    <scope>NUCLEOTIDE SEQUENCE</scope>
    <source>
        <strain evidence="9">DSM 13666</strain>
    </source>
</reference>
<dbReference type="EMBL" id="LILD01000001">
    <property type="protein sequence ID" value="KOO37858.1"/>
    <property type="molecule type" value="Genomic_DNA"/>
</dbReference>
<accession>A0A4Y7WW49</accession>
<evidence type="ECO:0000256" key="7">
    <source>
        <dbReference type="PIRSR" id="PIRSR000915-2"/>
    </source>
</evidence>
<proteinExistence type="inferred from homology"/>
<dbReference type="SFLD" id="SFLDG01129">
    <property type="entry name" value="C1.5:_HAD__Beta-PGM__Phosphata"/>
    <property type="match status" value="1"/>
</dbReference>
<dbReference type="InterPro" id="IPR023214">
    <property type="entry name" value="HAD_sf"/>
</dbReference>
<dbReference type="PIRSF" id="PIRSF000915">
    <property type="entry name" value="PGP-type_phosphatase"/>
    <property type="match status" value="1"/>
</dbReference>
<dbReference type="InterPro" id="IPR006354">
    <property type="entry name" value="HAD-SF_hydro_IIA_hyp1"/>
</dbReference>
<dbReference type="GeneID" id="87598966"/>
<dbReference type="RefSeq" id="WP_053430352.1">
    <property type="nucleotide sequence ID" value="NZ_CP040441.1"/>
</dbReference>
<dbReference type="NCBIfam" id="TIGR01460">
    <property type="entry name" value="HAD-SF-IIA"/>
    <property type="match status" value="1"/>
</dbReference>
<dbReference type="PANTHER" id="PTHR19288:SF46">
    <property type="entry name" value="HALOACID DEHALOGENASE-LIKE HYDROLASE DOMAIN-CONTAINING PROTEIN 2"/>
    <property type="match status" value="1"/>
</dbReference>
<evidence type="ECO:0000256" key="6">
    <source>
        <dbReference type="PIRSR" id="PIRSR000915-1"/>
    </source>
</evidence>
<evidence type="ECO:0000256" key="2">
    <source>
        <dbReference type="ARBA" id="ARBA00022723"/>
    </source>
</evidence>
<dbReference type="InterPro" id="IPR036412">
    <property type="entry name" value="HAD-like_sf"/>
</dbReference>
<dbReference type="GO" id="GO:0016791">
    <property type="term" value="F:phosphatase activity"/>
    <property type="evidence" value="ECO:0007669"/>
    <property type="project" value="TreeGrafter"/>
</dbReference>
<organism evidence="9">
    <name type="scientific">Halalkalibacterium halodurans</name>
    <name type="common">Bacillus halodurans</name>
    <dbReference type="NCBI Taxonomy" id="86665"/>
    <lineage>
        <taxon>Bacteria</taxon>
        <taxon>Bacillati</taxon>
        <taxon>Bacillota</taxon>
        <taxon>Bacilli</taxon>
        <taxon>Bacillales</taxon>
        <taxon>Bacillaceae</taxon>
        <taxon>Halalkalibacterium (ex Joshi et al. 2022)</taxon>
    </lineage>
</organism>
<keyword evidence="3 9" id="KW-0378">Hydrolase</keyword>
<evidence type="ECO:0000256" key="4">
    <source>
        <dbReference type="ARBA" id="ARBA00022842"/>
    </source>
</evidence>
<comment type="cofactor">
    <cofactor evidence="8">
        <name>Mg(2+)</name>
        <dbReference type="ChEBI" id="CHEBI:18420"/>
    </cofactor>
    <text evidence="8">Divalent metal ions. Mg(2+) is the most effective.</text>
</comment>
<keyword evidence="2 5" id="KW-0479">Metal-binding</keyword>
<dbReference type="SFLD" id="SFLDS00003">
    <property type="entry name" value="Haloacid_Dehalogenase"/>
    <property type="match status" value="1"/>
</dbReference>
<feature type="binding site" evidence="8">
    <location>
        <position position="12"/>
    </location>
    <ligand>
        <name>Mg(2+)</name>
        <dbReference type="ChEBI" id="CHEBI:18420"/>
    </ligand>
</feature>
<dbReference type="AlphaFoldDB" id="A0A0M0KHG0"/>
<evidence type="ECO:0000313" key="9">
    <source>
        <dbReference type="EMBL" id="KOO37858.1"/>
    </source>
</evidence>
<dbReference type="InterPro" id="IPR006357">
    <property type="entry name" value="HAD-SF_hydro_IIA"/>
</dbReference>
<dbReference type="Pfam" id="PF13242">
    <property type="entry name" value="Hydrolase_like"/>
    <property type="match status" value="1"/>
</dbReference>
<feature type="binding site" evidence="7">
    <location>
        <position position="182"/>
    </location>
    <ligand>
        <name>substrate</name>
    </ligand>
</feature>
<evidence type="ECO:0000256" key="8">
    <source>
        <dbReference type="PIRSR" id="PIRSR000915-3"/>
    </source>
</evidence>
<evidence type="ECO:0000256" key="5">
    <source>
        <dbReference type="PIRNR" id="PIRNR000915"/>
    </source>
</evidence>
<dbReference type="SUPFAM" id="SSF56784">
    <property type="entry name" value="HAD-like"/>
    <property type="match status" value="1"/>
</dbReference>
<feature type="binding site" evidence="8">
    <location>
        <position position="207"/>
    </location>
    <ligand>
        <name>Mg(2+)</name>
        <dbReference type="ChEBI" id="CHEBI:18420"/>
    </ligand>
</feature>
<evidence type="ECO:0000256" key="1">
    <source>
        <dbReference type="ARBA" id="ARBA00006696"/>
    </source>
</evidence>
<sequence length="259" mass="28224">MKRYSGFLIDLDGTMYRGSEVITEAVAFVKQLEKQSASYLFVTNNSTKSPKTVATLLKSMDVPATKEHVFTSSMAMASYLTRTKEFVRAFVIGEEGLLESLKESGMMVSEDEQPDYVVMGLDRAISYEKLAKAATYVRQGAKFFITNGDAALPTEKGLMPGNGSLAAVVATTTGVKPFVVGKPSPIIIEEALKRLGTTKEETLLIGDNYDTDILAGIHAGIDTLLVHTGVTTKEALKQKEAQPTYTCESLADWQRSIEE</sequence>
<comment type="function">
    <text evidence="5">Catalyzes the dephosphorylation of 2-6 carbon acid sugars in vitro.</text>
</comment>
<comment type="caution">
    <text evidence="9">The sequence shown here is derived from an EMBL/GenBank/DDBJ whole genome shotgun (WGS) entry which is preliminary data.</text>
</comment>
<gene>
    <name evidence="9" type="ORF">AMD02_02585</name>
</gene>
<feature type="binding site" evidence="8">
    <location>
        <position position="10"/>
    </location>
    <ligand>
        <name>Mg(2+)</name>
        <dbReference type="ChEBI" id="CHEBI:18420"/>
    </ligand>
</feature>
<protein>
    <recommendedName>
        <fullName evidence="5">Acid sugar phosphatase</fullName>
        <ecNumber evidence="5">3.1.3.-</ecNumber>
    </recommendedName>
</protein>
<dbReference type="EC" id="3.1.3.-" evidence="5"/>
<dbReference type="CDD" id="cd07530">
    <property type="entry name" value="HAD_Pase_UmpH-like"/>
    <property type="match status" value="1"/>
</dbReference>
<dbReference type="FunFam" id="3.40.50.1000:FF:000053">
    <property type="entry name" value="TIGR01457 family HAD hydrolase"/>
    <property type="match status" value="1"/>
</dbReference>
<dbReference type="GO" id="GO:0005737">
    <property type="term" value="C:cytoplasm"/>
    <property type="evidence" value="ECO:0007669"/>
    <property type="project" value="TreeGrafter"/>
</dbReference>
<dbReference type="Gene3D" id="3.40.50.1000">
    <property type="entry name" value="HAD superfamily/HAD-like"/>
    <property type="match status" value="2"/>
</dbReference>
<dbReference type="Pfam" id="PF13344">
    <property type="entry name" value="Hydrolase_6"/>
    <property type="match status" value="1"/>
</dbReference>
<dbReference type="NCBIfam" id="TIGR01457">
    <property type="entry name" value="HAD-SF-IIA-hyp2"/>
    <property type="match status" value="1"/>
</dbReference>
<keyword evidence="4 5" id="KW-0460">Magnesium</keyword>
<dbReference type="GO" id="GO:0046872">
    <property type="term" value="F:metal ion binding"/>
    <property type="evidence" value="ECO:0007669"/>
    <property type="project" value="UniProtKB-KW"/>
</dbReference>
<comment type="similarity">
    <text evidence="1 5">Belongs to the HAD-like hydrolase superfamily. NagD family.</text>
</comment>
<dbReference type="PATRIC" id="fig|136160.3.peg.740"/>